<comment type="similarity">
    <text evidence="6">Belongs to the vinculin/alpha-catenin family.</text>
</comment>
<keyword evidence="25" id="KW-1185">Reference proteome</keyword>
<evidence type="ECO:0000256" key="17">
    <source>
        <dbReference type="ARBA" id="ARBA00023212"/>
    </source>
</evidence>
<feature type="compositionally biased region" description="Pro residues" evidence="23">
    <location>
        <begin position="861"/>
        <end position="877"/>
    </location>
</feature>
<proteinExistence type="inferred from homology"/>
<dbReference type="Gene3D" id="1.20.120.230">
    <property type="entry name" value="Alpha-catenin/vinculin-like"/>
    <property type="match status" value="2"/>
</dbReference>
<dbReference type="GO" id="GO:0045294">
    <property type="term" value="F:alpha-catenin binding"/>
    <property type="evidence" value="ECO:0007669"/>
    <property type="project" value="Ensembl"/>
</dbReference>
<dbReference type="GO" id="GO:0005198">
    <property type="term" value="F:structural molecule activity"/>
    <property type="evidence" value="ECO:0007669"/>
    <property type="project" value="InterPro"/>
</dbReference>
<sequence length="1135" mass="123887">MPVFHTRTIESILEPVAQQISHLVIMHEEGEVDGKAIPDLTAPVAAVQAAVSNLVRVGKETVQTTEDQILKRDMPPAFIKVENACTKLVQAAQMLQSDPYSVPARDYLIDGSRGILSGTSDLLLTFDEAEDEKILKICKGILEYLTVAEVVETMEDLVTYTKNLGPGMTKMAKMIDERQQELTHQEHRVMLVNSMNTVKELLPVLISAMKIFVTTKNSKNQGIEEALKNRNFTVDKMSAEINEIIRVLQLTSWDEDAWASKDTEAMKRALASIDSKLNQAKGWLRDPSASPGDAGEQAIRQILDEAGKVGELCAGKERREILGTCKMLGQMTDQVADLRASRGQGNSPVAMQKAQQVSQGLDVLTAKVENAARKLEAMTNSKQSIAKKIDAAQNWLADPNGGPEGEEQIRGALAEARKIAELCDDPKERDDILRSLGEISALTSKLADLRRQGKGDSPEARALAKQVATALQNLQTKTNRAVANSRPAKAAVHLEGKIEQAQRWIDNPTLDDRGVGQAAIRGLVAEGHRLANVMMGPYRQDLLAKCDRVDQLTAQLADLAARGEGESPQARALASQLQDSLKDLKARMQEAMTQEVSDVFSDTTTPIKLLAVAATAPPDAPGREEVFDERAANFENHSGRLGATAEKAAAVGTANKSTVEGIQASVKTARELTPQVVSAARILLRNPGNQAAYEHFETMKNQWIDNVEKMTGLVDEAIDTKSLLDASEEAIKKDLDKCKVAMANIQPQMLVAGATSIARRANRILLVAKREVENSEDPKFREAVKAASDELSKTISPMVMDAKAVAGNISDPGLQKSFLDSGYRILGAVAKVREAFQPQEPDFPPPPPDLEQLRLTDELAPPKPPLPEGEVPPPRPPPPEEKDEEFPEQKAGEVINQPMMMAARQLHDEARKWSSKPGIPAAEVGIGVVAEADAADAVGFPVPPDMEDDYEPELLLMPSNQPVNQPILAAAQSLHREATKWSSKGNDIIAAAKRMALLMAEMSRLVRGGSGTKRALIQCAKDIAKASDEVTRLAKEVAKQCTDKRIRTNLLQVCERIPTISTQLKILSTVKATMLGRTNISDEESEQATEMLVHNAQNLMQSVKETVREAEAASIKIRTDAGFTLRWVRKTPWYQ</sequence>
<keyword evidence="8" id="KW-1003">Cell membrane</keyword>
<dbReference type="GO" id="GO:0002009">
    <property type="term" value="P:morphogenesis of an epithelium"/>
    <property type="evidence" value="ECO:0007669"/>
    <property type="project" value="Ensembl"/>
</dbReference>
<dbReference type="FunFam" id="1.20.120.810:FF:000001">
    <property type="entry name" value="Vinculin a"/>
    <property type="match status" value="1"/>
</dbReference>
<evidence type="ECO:0000256" key="8">
    <source>
        <dbReference type="ARBA" id="ARBA00022475"/>
    </source>
</evidence>
<dbReference type="GO" id="GO:0048471">
    <property type="term" value="C:perinuclear region of cytoplasm"/>
    <property type="evidence" value="ECO:0007669"/>
    <property type="project" value="Ensembl"/>
</dbReference>
<accession>A0A8C9A5S4</accession>
<protein>
    <recommendedName>
        <fullName evidence="7">Vinculin</fullName>
    </recommendedName>
    <alternativeName>
        <fullName evidence="21">Metavinculin</fullName>
    </alternativeName>
</protein>
<comment type="function">
    <text evidence="20">Actin filament (F-actin)-binding protein involved in cell-matrix adhesion and cell-cell adhesion. Regulates cell-surface E-cadherin expression and potentiates mechanosensing by the E-cadherin complex. May also play important roles in cell morphology and locomotion.</text>
</comment>
<dbReference type="GO" id="GO:0034333">
    <property type="term" value="P:adherens junction assembly"/>
    <property type="evidence" value="ECO:0007669"/>
    <property type="project" value="Ensembl"/>
</dbReference>
<evidence type="ECO:0000256" key="22">
    <source>
        <dbReference type="SAM" id="Coils"/>
    </source>
</evidence>
<dbReference type="AlphaFoldDB" id="A0A8C9A5S4"/>
<evidence type="ECO:0000256" key="14">
    <source>
        <dbReference type="ARBA" id="ARBA00023136"/>
    </source>
</evidence>
<keyword evidence="13" id="KW-0965">Cell junction</keyword>
<dbReference type="SUPFAM" id="SSF47220">
    <property type="entry name" value="alpha-catenin/vinculin-like"/>
    <property type="match status" value="6"/>
</dbReference>
<evidence type="ECO:0000256" key="6">
    <source>
        <dbReference type="ARBA" id="ARBA00008376"/>
    </source>
</evidence>
<dbReference type="InterPro" id="IPR006077">
    <property type="entry name" value="Vinculin/catenin"/>
</dbReference>
<dbReference type="InterPro" id="IPR000633">
    <property type="entry name" value="Vinculin_CS"/>
</dbReference>
<evidence type="ECO:0000256" key="15">
    <source>
        <dbReference type="ARBA" id="ARBA00023139"/>
    </source>
</evidence>
<dbReference type="GO" id="GO:0005916">
    <property type="term" value="C:fascia adherens"/>
    <property type="evidence" value="ECO:0007669"/>
    <property type="project" value="Ensembl"/>
</dbReference>
<dbReference type="GO" id="GO:0031625">
    <property type="term" value="F:ubiquitin protein ligase binding"/>
    <property type="evidence" value="ECO:0007669"/>
    <property type="project" value="Ensembl"/>
</dbReference>
<dbReference type="GO" id="GO:0051015">
    <property type="term" value="F:actin filament binding"/>
    <property type="evidence" value="ECO:0007669"/>
    <property type="project" value="InterPro"/>
</dbReference>
<evidence type="ECO:0000256" key="1">
    <source>
        <dbReference type="ARBA" id="ARBA00004188"/>
    </source>
</evidence>
<evidence type="ECO:0000256" key="11">
    <source>
        <dbReference type="ARBA" id="ARBA00022737"/>
    </source>
</evidence>
<dbReference type="FunFam" id="1.20.120.230:FF:000010">
    <property type="entry name" value="Vinculin a"/>
    <property type="match status" value="1"/>
</dbReference>
<keyword evidence="14" id="KW-0472">Membrane</keyword>
<dbReference type="PROSITE" id="PS00664">
    <property type="entry name" value="VINCULIN_2"/>
    <property type="match status" value="2"/>
</dbReference>
<keyword evidence="18" id="KW-0966">Cell projection</keyword>
<evidence type="ECO:0000256" key="9">
    <source>
        <dbReference type="ARBA" id="ARBA00022490"/>
    </source>
</evidence>
<gene>
    <name evidence="24" type="primary">VCL</name>
</gene>
<organism evidence="24 25">
    <name type="scientific">Prolemur simus</name>
    <name type="common">Greater bamboo lemur</name>
    <name type="synonym">Hapalemur simus</name>
    <dbReference type="NCBI Taxonomy" id="1328070"/>
    <lineage>
        <taxon>Eukaryota</taxon>
        <taxon>Metazoa</taxon>
        <taxon>Chordata</taxon>
        <taxon>Craniata</taxon>
        <taxon>Vertebrata</taxon>
        <taxon>Euteleostomi</taxon>
        <taxon>Mammalia</taxon>
        <taxon>Eutheria</taxon>
        <taxon>Euarchontoglires</taxon>
        <taxon>Primates</taxon>
        <taxon>Strepsirrhini</taxon>
        <taxon>Lemuriformes</taxon>
        <taxon>Lemuridae</taxon>
        <taxon>Prolemur</taxon>
    </lineage>
</organism>
<dbReference type="PROSITE" id="PS00663">
    <property type="entry name" value="VINCULIN_1"/>
    <property type="match status" value="1"/>
</dbReference>
<dbReference type="GO" id="GO:0005925">
    <property type="term" value="C:focal adhesion"/>
    <property type="evidence" value="ECO:0007669"/>
    <property type="project" value="UniProtKB-SubCell"/>
</dbReference>
<keyword evidence="11" id="KW-0677">Repeat</keyword>
<dbReference type="Ensembl" id="ENSPSMT00000031309.1">
    <property type="protein sequence ID" value="ENSPSMP00000027056.1"/>
    <property type="gene ID" value="ENSPSMG00000018782.1"/>
</dbReference>
<dbReference type="GO" id="GO:0032991">
    <property type="term" value="C:protein-containing complex"/>
    <property type="evidence" value="ECO:0007669"/>
    <property type="project" value="Ensembl"/>
</dbReference>
<keyword evidence="19" id="KW-0449">Lipoprotein</keyword>
<dbReference type="Gene3D" id="1.20.120.810">
    <property type="entry name" value="Vinculin, Vh2 four-helix bundle"/>
    <property type="match status" value="3"/>
</dbReference>
<keyword evidence="9" id="KW-0963">Cytoplasm</keyword>
<evidence type="ECO:0000256" key="7">
    <source>
        <dbReference type="ARBA" id="ARBA00014125"/>
    </source>
</evidence>
<evidence type="ECO:0000256" key="16">
    <source>
        <dbReference type="ARBA" id="ARBA00023203"/>
    </source>
</evidence>
<dbReference type="GO" id="GO:0042383">
    <property type="term" value="C:sarcolemma"/>
    <property type="evidence" value="ECO:0007669"/>
    <property type="project" value="UniProtKB-SubCell"/>
</dbReference>
<dbReference type="GO" id="GO:0030334">
    <property type="term" value="P:regulation of cell migration"/>
    <property type="evidence" value="ECO:0007669"/>
    <property type="project" value="Ensembl"/>
</dbReference>
<dbReference type="FunFam" id="1.20.120.810:FF:000002">
    <property type="entry name" value="Vinculin b"/>
    <property type="match status" value="1"/>
</dbReference>
<evidence type="ECO:0000256" key="21">
    <source>
        <dbReference type="ARBA" id="ARBA00033411"/>
    </source>
</evidence>
<dbReference type="GO" id="GO:0030032">
    <property type="term" value="P:lamellipodium assembly"/>
    <property type="evidence" value="ECO:0007669"/>
    <property type="project" value="Ensembl"/>
</dbReference>
<dbReference type="GO" id="GO:0034394">
    <property type="term" value="P:protein localization to cell surface"/>
    <property type="evidence" value="ECO:0007669"/>
    <property type="project" value="Ensembl"/>
</dbReference>
<reference evidence="24" key="1">
    <citation type="submission" date="2025-08" db="UniProtKB">
        <authorList>
            <consortium name="Ensembl"/>
        </authorList>
    </citation>
    <scope>IDENTIFICATION</scope>
</reference>
<evidence type="ECO:0000256" key="19">
    <source>
        <dbReference type="ARBA" id="ARBA00023288"/>
    </source>
</evidence>
<feature type="region of interest" description="Disordered" evidence="23">
    <location>
        <begin position="858"/>
        <end position="888"/>
    </location>
</feature>
<dbReference type="GO" id="GO:0002162">
    <property type="term" value="F:dystroglycan binding"/>
    <property type="evidence" value="ECO:0007669"/>
    <property type="project" value="Ensembl"/>
</dbReference>
<evidence type="ECO:0000256" key="10">
    <source>
        <dbReference type="ARBA" id="ARBA00022553"/>
    </source>
</evidence>
<evidence type="ECO:0000256" key="3">
    <source>
        <dbReference type="ARBA" id="ARBA00004246"/>
    </source>
</evidence>
<dbReference type="PRINTS" id="PR00806">
    <property type="entry name" value="VINCULIN"/>
</dbReference>
<name>A0A8C9A5S4_PROSS</name>
<evidence type="ECO:0000256" key="2">
    <source>
        <dbReference type="ARBA" id="ARBA00004245"/>
    </source>
</evidence>
<keyword evidence="16" id="KW-0009">Actin-binding</keyword>
<keyword evidence="10" id="KW-0597">Phosphoprotein</keyword>
<dbReference type="GO" id="GO:1903140">
    <property type="term" value="P:regulation of establishment of endothelial barrier"/>
    <property type="evidence" value="ECO:0007669"/>
    <property type="project" value="Ensembl"/>
</dbReference>
<dbReference type="FunFam" id="1.20.120.230:FF:000013">
    <property type="entry name" value="Vinculin b"/>
    <property type="match status" value="1"/>
</dbReference>
<reference evidence="24" key="2">
    <citation type="submission" date="2025-09" db="UniProtKB">
        <authorList>
            <consortium name="Ensembl"/>
        </authorList>
    </citation>
    <scope>IDENTIFICATION</scope>
</reference>
<feature type="coiled-coil region" evidence="22">
    <location>
        <begin position="361"/>
        <end position="388"/>
    </location>
</feature>
<dbReference type="GO" id="GO:0090136">
    <property type="term" value="P:epithelial cell-cell adhesion"/>
    <property type="evidence" value="ECO:0007669"/>
    <property type="project" value="Ensembl"/>
</dbReference>
<evidence type="ECO:0000256" key="12">
    <source>
        <dbReference type="ARBA" id="ARBA00022889"/>
    </source>
</evidence>
<dbReference type="GO" id="GO:1904702">
    <property type="term" value="P:regulation of protein localization to adherens junction"/>
    <property type="evidence" value="ECO:0007669"/>
    <property type="project" value="Ensembl"/>
</dbReference>
<dbReference type="FunFam" id="1.20.120.230:FF:000041">
    <property type="entry name" value="Vinculin"/>
    <property type="match status" value="1"/>
</dbReference>
<dbReference type="GO" id="GO:0048675">
    <property type="term" value="P:axon extension"/>
    <property type="evidence" value="ECO:0007669"/>
    <property type="project" value="Ensembl"/>
</dbReference>
<dbReference type="GO" id="GO:0043297">
    <property type="term" value="P:apical junction assembly"/>
    <property type="evidence" value="ECO:0007669"/>
    <property type="project" value="Ensembl"/>
</dbReference>
<evidence type="ECO:0000256" key="13">
    <source>
        <dbReference type="ARBA" id="ARBA00022949"/>
    </source>
</evidence>
<dbReference type="FunFam" id="1.20.120.810:FF:000003">
    <property type="entry name" value="Vinculin b"/>
    <property type="match status" value="1"/>
</dbReference>
<comment type="subcellular location">
    <subcellularLocation>
        <location evidence="5">Cell junction</location>
        <location evidence="5">Adherens junction</location>
    </subcellularLocation>
    <subcellularLocation>
        <location evidence="3">Cell junction</location>
        <location evidence="3">Focal adhesion</location>
    </subcellularLocation>
    <subcellularLocation>
        <location evidence="4">Cell membrane</location>
        <location evidence="4">Sarcolemma</location>
        <topology evidence="4">Peripheral membrane protein</topology>
        <orientation evidence="4">Cytoplasmic side</orientation>
    </subcellularLocation>
    <subcellularLocation>
        <location evidence="1">Cell projection</location>
        <location evidence="1">Podosome</location>
    </subcellularLocation>
    <subcellularLocation>
        <location evidence="2">Cytoplasm</location>
        <location evidence="2">Cytoskeleton</location>
    </subcellularLocation>
</comment>
<dbReference type="InterPro" id="IPR017997">
    <property type="entry name" value="Vinculin"/>
</dbReference>
<dbReference type="GO" id="GO:0061826">
    <property type="term" value="C:podosome ring"/>
    <property type="evidence" value="ECO:0007669"/>
    <property type="project" value="Ensembl"/>
</dbReference>
<dbReference type="GO" id="GO:0043034">
    <property type="term" value="C:costamere"/>
    <property type="evidence" value="ECO:0007669"/>
    <property type="project" value="Ensembl"/>
</dbReference>
<dbReference type="Pfam" id="PF01044">
    <property type="entry name" value="Vinculin"/>
    <property type="match status" value="2"/>
</dbReference>
<evidence type="ECO:0000256" key="4">
    <source>
        <dbReference type="ARBA" id="ARBA00004278"/>
    </source>
</evidence>
<evidence type="ECO:0000256" key="23">
    <source>
        <dbReference type="SAM" id="MobiDB-lite"/>
    </source>
</evidence>
<keyword evidence="15" id="KW-0564">Palmitate</keyword>
<evidence type="ECO:0000256" key="18">
    <source>
        <dbReference type="ARBA" id="ARBA00023273"/>
    </source>
</evidence>
<keyword evidence="12" id="KW-0130">Cell adhesion</keyword>
<dbReference type="GeneTree" id="ENSGT01030000234543"/>
<evidence type="ECO:0000256" key="20">
    <source>
        <dbReference type="ARBA" id="ARBA00024757"/>
    </source>
</evidence>
<keyword evidence="17" id="KW-0206">Cytoskeleton</keyword>
<evidence type="ECO:0000313" key="25">
    <source>
        <dbReference type="Proteomes" id="UP000694414"/>
    </source>
</evidence>
<dbReference type="PANTHER" id="PTHR46180">
    <property type="entry name" value="VINCULIN"/>
    <property type="match status" value="1"/>
</dbReference>
<dbReference type="Proteomes" id="UP000694414">
    <property type="component" value="Unplaced"/>
</dbReference>
<dbReference type="GO" id="GO:0005912">
    <property type="term" value="C:adherens junction"/>
    <property type="evidence" value="ECO:0007669"/>
    <property type="project" value="UniProtKB-SubCell"/>
</dbReference>
<evidence type="ECO:0000313" key="24">
    <source>
        <dbReference type="Ensembl" id="ENSPSMP00000027056.1"/>
    </source>
</evidence>
<dbReference type="InterPro" id="IPR036723">
    <property type="entry name" value="Alpha-catenin/vinculin-like_sf"/>
</dbReference>
<dbReference type="GO" id="GO:0051893">
    <property type="term" value="P:regulation of focal adhesion assembly"/>
    <property type="evidence" value="ECO:0007669"/>
    <property type="project" value="Ensembl"/>
</dbReference>
<keyword evidence="22" id="KW-0175">Coiled coil</keyword>
<evidence type="ECO:0000256" key="5">
    <source>
        <dbReference type="ARBA" id="ARBA00004536"/>
    </source>
</evidence>